<sequence>MSSVVILSGSPTANSRLNAFIQASCEKLAYSGIEVKTVHIAELPAKDLVRADFQSEAIQEKVNWVKEAQAVLIASQVYQASYTGVLKLFLDMLPQKGLHNKIVLPLFVGGSMAHLLAMDYALKPVISALSGRHILAGVYGVDKMIARVDDGFEMDDELHQRLQQALDELLFEMRWREAAAEKQA</sequence>
<dbReference type="InterPro" id="IPR051814">
    <property type="entry name" value="NAD(P)H-dep_FMN_reductase"/>
</dbReference>
<dbReference type="PANTHER" id="PTHR43408">
    <property type="entry name" value="FMN REDUCTASE (NADPH)"/>
    <property type="match status" value="1"/>
</dbReference>
<keyword evidence="2" id="KW-0288">FMN</keyword>
<dbReference type="SUPFAM" id="SSF52218">
    <property type="entry name" value="Flavoproteins"/>
    <property type="match status" value="1"/>
</dbReference>
<reference evidence="5" key="1">
    <citation type="submission" date="2021-04" db="EMBL/GenBank/DDBJ databases">
        <title>Draft genome sequence of Xylanibacillus composti strain K13.</title>
        <authorList>
            <person name="Uke A."/>
            <person name="Chhe C."/>
            <person name="Baramee S."/>
            <person name="Kosugi A."/>
        </authorList>
    </citation>
    <scope>NUCLEOTIDE SEQUENCE</scope>
    <source>
        <strain evidence="5">K13</strain>
    </source>
</reference>
<dbReference type="GO" id="GO:0046306">
    <property type="term" value="P:alkanesulfonate catabolic process"/>
    <property type="evidence" value="ECO:0007669"/>
    <property type="project" value="InterPro"/>
</dbReference>
<dbReference type="Proteomes" id="UP000677918">
    <property type="component" value="Unassembled WGS sequence"/>
</dbReference>
<dbReference type="InterPro" id="IPR005025">
    <property type="entry name" value="FMN_Rdtase-like_dom"/>
</dbReference>
<accession>A0A8J4M331</accession>
<dbReference type="EMBL" id="BOVK01000031">
    <property type="protein sequence ID" value="GIQ69680.1"/>
    <property type="molecule type" value="Genomic_DNA"/>
</dbReference>
<dbReference type="AlphaFoldDB" id="A0A8J4M331"/>
<dbReference type="GO" id="GO:0008752">
    <property type="term" value="F:FMN reductase [NAD(P)H] activity"/>
    <property type="evidence" value="ECO:0007669"/>
    <property type="project" value="InterPro"/>
</dbReference>
<proteinExistence type="predicted"/>
<keyword evidence="1" id="KW-0285">Flavoprotein</keyword>
<feature type="domain" description="NADPH-dependent FMN reductase-like" evidence="4">
    <location>
        <begin position="4"/>
        <end position="142"/>
    </location>
</feature>
<comment type="caution">
    <text evidence="5">The sequence shown here is derived from an EMBL/GenBank/DDBJ whole genome shotgun (WGS) entry which is preliminary data.</text>
</comment>
<keyword evidence="3" id="KW-0560">Oxidoreductase</keyword>
<evidence type="ECO:0000313" key="5">
    <source>
        <dbReference type="EMBL" id="GIQ69680.1"/>
    </source>
</evidence>
<protein>
    <submittedName>
        <fullName evidence="5">NAD(P)H-dependent FMN reductase</fullName>
    </submittedName>
</protein>
<evidence type="ECO:0000256" key="1">
    <source>
        <dbReference type="ARBA" id="ARBA00022630"/>
    </source>
</evidence>
<dbReference type="Gene3D" id="3.40.50.360">
    <property type="match status" value="1"/>
</dbReference>
<evidence type="ECO:0000259" key="4">
    <source>
        <dbReference type="Pfam" id="PF03358"/>
    </source>
</evidence>
<dbReference type="Pfam" id="PF03358">
    <property type="entry name" value="FMN_red"/>
    <property type="match status" value="1"/>
</dbReference>
<evidence type="ECO:0000256" key="2">
    <source>
        <dbReference type="ARBA" id="ARBA00022643"/>
    </source>
</evidence>
<organism evidence="5 6">
    <name type="scientific">Xylanibacillus composti</name>
    <dbReference type="NCBI Taxonomy" id="1572762"/>
    <lineage>
        <taxon>Bacteria</taxon>
        <taxon>Bacillati</taxon>
        <taxon>Bacillota</taxon>
        <taxon>Bacilli</taxon>
        <taxon>Bacillales</taxon>
        <taxon>Paenibacillaceae</taxon>
        <taxon>Xylanibacillus</taxon>
    </lineage>
</organism>
<name>A0A8J4M331_9BACL</name>
<dbReference type="RefSeq" id="WP_213412466.1">
    <property type="nucleotide sequence ID" value="NZ_BOVK01000031.1"/>
</dbReference>
<dbReference type="InterPro" id="IPR029039">
    <property type="entry name" value="Flavoprotein-like_sf"/>
</dbReference>
<dbReference type="InterPro" id="IPR020048">
    <property type="entry name" value="NADPH-dep_FMN_reduc_SsuE"/>
</dbReference>
<dbReference type="PANTHER" id="PTHR43408:SF1">
    <property type="entry name" value="FMN REDUCTASE (NADPH)"/>
    <property type="match status" value="1"/>
</dbReference>
<evidence type="ECO:0000313" key="6">
    <source>
        <dbReference type="Proteomes" id="UP000677918"/>
    </source>
</evidence>
<evidence type="ECO:0000256" key="3">
    <source>
        <dbReference type="ARBA" id="ARBA00023002"/>
    </source>
</evidence>
<dbReference type="NCBIfam" id="TIGR03567">
    <property type="entry name" value="FMN_reduc_SsuE"/>
    <property type="match status" value="1"/>
</dbReference>
<keyword evidence="6" id="KW-1185">Reference proteome</keyword>
<gene>
    <name evidence="5" type="primary">ssuE</name>
    <name evidence="5" type="ORF">XYCOK13_25040</name>
</gene>